<feature type="region of interest" description="Disordered" evidence="1">
    <location>
        <begin position="281"/>
        <end position="300"/>
    </location>
</feature>
<dbReference type="PANTHER" id="PTHR46361:SF3">
    <property type="entry name" value="ELECTRON CARRIER_ PROTEIN DISULFIDE OXIDOREDUCTASE"/>
    <property type="match status" value="1"/>
</dbReference>
<reference evidence="4" key="1">
    <citation type="submission" date="2021-01" db="EMBL/GenBank/DDBJ databases">
        <authorList>
            <person name="Corre E."/>
            <person name="Pelletier E."/>
            <person name="Niang G."/>
            <person name="Scheremetjew M."/>
            <person name="Finn R."/>
            <person name="Kale V."/>
            <person name="Holt S."/>
            <person name="Cochrane G."/>
            <person name="Meng A."/>
            <person name="Brown T."/>
            <person name="Cohen L."/>
        </authorList>
    </citation>
    <scope>NUCLEOTIDE SEQUENCE</scope>
    <source>
        <strain evidence="4">CCMP3105</strain>
    </source>
</reference>
<feature type="compositionally biased region" description="Acidic residues" evidence="1">
    <location>
        <begin position="321"/>
        <end position="331"/>
    </location>
</feature>
<dbReference type="InterPro" id="IPR006869">
    <property type="entry name" value="DUF547"/>
</dbReference>
<feature type="region of interest" description="Disordered" evidence="1">
    <location>
        <begin position="249"/>
        <end position="271"/>
    </location>
</feature>
<dbReference type="EMBL" id="HBNR01004572">
    <property type="protein sequence ID" value="CAE4563440.1"/>
    <property type="molecule type" value="Transcribed_RNA"/>
</dbReference>
<dbReference type="InterPro" id="IPR013897">
    <property type="entry name" value="Duc1"/>
</dbReference>
<feature type="domain" description="DUF547" evidence="2">
    <location>
        <begin position="741"/>
        <end position="806"/>
    </location>
</feature>
<feature type="region of interest" description="Disordered" evidence="1">
    <location>
        <begin position="306"/>
        <end position="333"/>
    </location>
</feature>
<accession>A0A7S4UFX9</accession>
<evidence type="ECO:0000256" key="1">
    <source>
        <dbReference type="SAM" id="MobiDB-lite"/>
    </source>
</evidence>
<evidence type="ECO:0000259" key="3">
    <source>
        <dbReference type="Pfam" id="PF08588"/>
    </source>
</evidence>
<gene>
    <name evidence="4" type="ORF">AMON00008_LOCUS3059</name>
</gene>
<dbReference type="Pfam" id="PF04784">
    <property type="entry name" value="DUF547"/>
    <property type="match status" value="1"/>
</dbReference>
<protein>
    <recommendedName>
        <fullName evidence="5">DUF547 domain-containing protein</fullName>
    </recommendedName>
</protein>
<dbReference type="AlphaFoldDB" id="A0A7S4UFX9"/>
<sequence length="967" mass="105662">MSANLVRARLCSDGGYIPLSASGVPSPFRSELAEGSAFFVHRPQPGSHFPVGHSARLRANGDDYCFEFQVQCRVKARPRGTVFIVGELREGPMQLNLVTRALCRVLLGFVQKQAARRGIELRYSFGDKTSLPSIAFPVLAADRMVMSKEPAQLPIDTDEDKGTWEIRDGKLVSIDRSELMLDEEHYVTIMFATSVIDLHSWCLTGIPGVRNLDLRQFWGNQALHVALFEDDPLTGRRIFLELELASVSSSDEVSGDPAEPPSAVEAVAPTTEVRETVVELTDAAVEEPEAISPDDAPDVERMSFYSEGDAVSGGSKSTSSDDPEPGDEDDDVQSRISTYSRGLVEQLNRKAPGEGSLSVEDISHDVAHADGGSNSVDIPWYLLNGAGDLWWCIVFRGRTCWRHNSQLCALCSALGAQRLRLEGNSSVQDLEAGRRLASRLLEQGCSVPGLLEEFTSAEVAVGTLLSGEVRPRKQAMFIGVVEAEGRIAERYARLYGETLRWRVPGQGLSRSEEVAVELRRCEVSTTSVAGAQALVLRMPQRGFVFLAKDPAHQGVISDCLQSCVIRGDVEPATEGWGLMPAGLASPTCAPSASTHLQEVWAAVRRHVASFAAMVPGQQRAAVAATTVQQRAVEAATSVQQRAVEAATSVQQRAASAASTVQLPVHILRPAAPWHDPLQRWPKGRIVINNAEPWLQGPPAPVLALSAGLLRCAVDAQGGGEPAVRELTARSCALKCASLAGLGEQDLWCFWVNTFHCLIIHAQLVAGRPRMVQHMVSFFNNCSYVVAGHVLSLAEIEHCILRKHMTKPRMLLVKSIVRIWPRTEEDFETRPCMNAPPCPAACFSCRPDWRLNLVLNAANHGSADAVPVFEAMTEDQFERAIRRAIRSTLDCCGSTGREAIELPYSLYRYRDDAPPGAAGDTVERRWARALVPELLSANVRITFGTYGWTMRPRLDLIPGQDDVEFVSI</sequence>
<dbReference type="PANTHER" id="PTHR46361">
    <property type="entry name" value="ELECTRON CARRIER/ PROTEIN DISULFIDE OXIDOREDUCTASE"/>
    <property type="match status" value="1"/>
</dbReference>
<evidence type="ECO:0000259" key="2">
    <source>
        <dbReference type="Pfam" id="PF04784"/>
    </source>
</evidence>
<proteinExistence type="predicted"/>
<feature type="compositionally biased region" description="Low complexity" evidence="1">
    <location>
        <begin position="261"/>
        <end position="271"/>
    </location>
</feature>
<evidence type="ECO:0008006" key="5">
    <source>
        <dbReference type="Google" id="ProtNLM"/>
    </source>
</evidence>
<feature type="domain" description="Domain of unknown function at the cortex 1" evidence="3">
    <location>
        <begin position="19"/>
        <end position="227"/>
    </location>
</feature>
<name>A0A7S4UFX9_9DINO</name>
<evidence type="ECO:0000313" key="4">
    <source>
        <dbReference type="EMBL" id="CAE4563440.1"/>
    </source>
</evidence>
<dbReference type="Pfam" id="PF08588">
    <property type="entry name" value="Duc1"/>
    <property type="match status" value="1"/>
</dbReference>
<organism evidence="4">
    <name type="scientific">Alexandrium monilatum</name>
    <dbReference type="NCBI Taxonomy" id="311494"/>
    <lineage>
        <taxon>Eukaryota</taxon>
        <taxon>Sar</taxon>
        <taxon>Alveolata</taxon>
        <taxon>Dinophyceae</taxon>
        <taxon>Gonyaulacales</taxon>
        <taxon>Pyrocystaceae</taxon>
        <taxon>Alexandrium</taxon>
    </lineage>
</organism>